<dbReference type="InterPro" id="IPR001680">
    <property type="entry name" value="WD40_rpt"/>
</dbReference>
<dbReference type="Gene3D" id="2.130.10.10">
    <property type="entry name" value="YVTN repeat-like/Quinoprotein amine dehydrogenase"/>
    <property type="match status" value="1"/>
</dbReference>
<keyword evidence="2" id="KW-0677">Repeat</keyword>
<evidence type="ECO:0000256" key="2">
    <source>
        <dbReference type="ARBA" id="ARBA00022737"/>
    </source>
</evidence>
<dbReference type="InterPro" id="IPR051179">
    <property type="entry name" value="WD_repeat_multifunction"/>
</dbReference>
<evidence type="ECO:0000313" key="3">
    <source>
        <dbReference type="EMBL" id="OAE33446.1"/>
    </source>
</evidence>
<evidence type="ECO:0000313" key="4">
    <source>
        <dbReference type="Proteomes" id="UP000077202"/>
    </source>
</evidence>
<dbReference type="SUPFAM" id="SSF50978">
    <property type="entry name" value="WD40 repeat-like"/>
    <property type="match status" value="1"/>
</dbReference>
<sequence length="274" mass="30039">MTVHDTEPSRGLNSIQLSSDEQMLYCGSEGGYIYLWDLRGGKNSAFVSSAKDYNQPVAAIRIENQLRKISSLRAQTDICPSSVDAISLNPACEKQLAFHLSCGWSGVLDMSTLDVTHIHCPPPPWSHIMSDQRDSISVFSTPGVATVPTFQPRTDVRRRKPVWLNTFPVYAVGSGSDSKVHMLDFTLGPKSRYSLDHYRSNSEKEWQTELRTSEAVVAIASHPLNDTLVAGCEEGKLLLIGQKKSSVAEHEISEIDLESKVPSGEGSAFGAKAE</sequence>
<reference evidence="3" key="1">
    <citation type="submission" date="2016-03" db="EMBL/GenBank/DDBJ databases">
        <title>Mechanisms controlling the formation of the plant cell surface in tip-growing cells are functionally conserved among land plants.</title>
        <authorList>
            <person name="Honkanen S."/>
            <person name="Jones V.A."/>
            <person name="Morieri G."/>
            <person name="Champion C."/>
            <person name="Hetherington A.J."/>
            <person name="Kelly S."/>
            <person name="Saint-Marcoux D."/>
            <person name="Proust H."/>
            <person name="Prescott H."/>
            <person name="Dolan L."/>
        </authorList>
    </citation>
    <scope>NUCLEOTIDE SEQUENCE [LARGE SCALE GENOMIC DNA]</scope>
    <source>
        <tissue evidence="3">Whole gametophyte</tissue>
    </source>
</reference>
<name>A0A176WMI5_MARPO</name>
<dbReference type="EMBL" id="LVLJ01000653">
    <property type="protein sequence ID" value="OAE33446.1"/>
    <property type="molecule type" value="Genomic_DNA"/>
</dbReference>
<dbReference type="Pfam" id="PF00400">
    <property type="entry name" value="WD40"/>
    <property type="match status" value="1"/>
</dbReference>
<gene>
    <name evidence="3" type="ORF">AXG93_3822s1010</name>
</gene>
<proteinExistence type="predicted"/>
<dbReference type="InterPro" id="IPR036322">
    <property type="entry name" value="WD40_repeat_dom_sf"/>
</dbReference>
<keyword evidence="4" id="KW-1185">Reference proteome</keyword>
<keyword evidence="1" id="KW-0853">WD repeat</keyword>
<comment type="caution">
    <text evidence="3">The sequence shown here is derived from an EMBL/GenBank/DDBJ whole genome shotgun (WGS) entry which is preliminary data.</text>
</comment>
<accession>A0A176WMI5</accession>
<dbReference type="PANTHER" id="PTHR19857:SF21">
    <property type="entry name" value="ANAPHASE-PROMOTING COMPLEX SUBUNIT 4 WD40 DOMAIN-CONTAINING PROTEIN"/>
    <property type="match status" value="1"/>
</dbReference>
<dbReference type="PANTHER" id="PTHR19857">
    <property type="entry name" value="MITOCHONDRIAL DIVISION PROTEIN 1-RELATED"/>
    <property type="match status" value="1"/>
</dbReference>
<dbReference type="AlphaFoldDB" id="A0A176WMI5"/>
<dbReference type="Proteomes" id="UP000077202">
    <property type="component" value="Unassembled WGS sequence"/>
</dbReference>
<organism evidence="3 4">
    <name type="scientific">Marchantia polymorpha subsp. ruderalis</name>
    <dbReference type="NCBI Taxonomy" id="1480154"/>
    <lineage>
        <taxon>Eukaryota</taxon>
        <taxon>Viridiplantae</taxon>
        <taxon>Streptophyta</taxon>
        <taxon>Embryophyta</taxon>
        <taxon>Marchantiophyta</taxon>
        <taxon>Marchantiopsida</taxon>
        <taxon>Marchantiidae</taxon>
        <taxon>Marchantiales</taxon>
        <taxon>Marchantiaceae</taxon>
        <taxon>Marchantia</taxon>
    </lineage>
</organism>
<dbReference type="InterPro" id="IPR015943">
    <property type="entry name" value="WD40/YVTN_repeat-like_dom_sf"/>
</dbReference>
<evidence type="ECO:0000256" key="1">
    <source>
        <dbReference type="ARBA" id="ARBA00022574"/>
    </source>
</evidence>
<protein>
    <submittedName>
        <fullName evidence="3">Uncharacterized protein</fullName>
    </submittedName>
</protein>